<proteinExistence type="predicted"/>
<dbReference type="SUPFAM" id="SSF55136">
    <property type="entry name" value="Probable bacterial effector-binding domain"/>
    <property type="match status" value="1"/>
</dbReference>
<evidence type="ECO:0000259" key="1">
    <source>
        <dbReference type="Pfam" id="PF06445"/>
    </source>
</evidence>
<evidence type="ECO:0000313" key="2">
    <source>
        <dbReference type="EMBL" id="ANU74495.1"/>
    </source>
</evidence>
<dbReference type="KEGG" id="byl:A4V09_01180"/>
<dbReference type="InterPro" id="IPR008319">
    <property type="entry name" value="GyrI-like_CCH_Lin2189-like"/>
</dbReference>
<protein>
    <submittedName>
        <fullName evidence="2">Small molecule-binding protein</fullName>
    </submittedName>
</protein>
<feature type="domain" description="GyrI-like small molecule binding" evidence="1">
    <location>
        <begin position="21"/>
        <end position="207"/>
    </location>
</feature>
<evidence type="ECO:0000313" key="3">
    <source>
        <dbReference type="Proteomes" id="UP000092574"/>
    </source>
</evidence>
<dbReference type="Proteomes" id="UP000092574">
    <property type="component" value="Chromosome"/>
</dbReference>
<dbReference type="Gene3D" id="3.20.80.10">
    <property type="entry name" value="Regulatory factor, effector binding domain"/>
    <property type="match status" value="1"/>
</dbReference>
<sequence length="213" mass="24992">MKYDWRKQEKELYSPRGKAVVVEVPKQKFIMISGKGDPNQDAFSERVGALYALAYSIKMRYKAEHKGAGQDEMEEFAVYPLEGVWDMDDEAGAEAHVLEDKARLIYTVMIRQPDCITEERYREALGEVKKKKPNPLLDEITFRTCEEGLCVQILHTGLFDDEPESFEKMDRFLKENQLERKGHTHREIYLKDMSRTSPEKMKTILRYRVCEKQ</sequence>
<dbReference type="AlphaFoldDB" id="A0A1C7I4J6"/>
<dbReference type="RefSeq" id="WP_065540726.1">
    <property type="nucleotide sequence ID" value="NZ_CP015405.2"/>
</dbReference>
<dbReference type="STRING" id="1796616.A4V09_01180"/>
<name>A0A1C7I4J6_9FIRM</name>
<accession>A0A1C7I4J6</accession>
<dbReference type="Pfam" id="PF06445">
    <property type="entry name" value="GyrI-like"/>
    <property type="match status" value="1"/>
</dbReference>
<dbReference type="EMBL" id="CP015405">
    <property type="protein sequence ID" value="ANU74495.1"/>
    <property type="molecule type" value="Genomic_DNA"/>
</dbReference>
<reference evidence="2" key="1">
    <citation type="submission" date="2017-04" db="EMBL/GenBank/DDBJ databases">
        <title>Complete Genome Sequences of Twelve Strains of a Stable Defined Moderately Diverse Mouse Microbiota 2 (sDMDMm2).</title>
        <authorList>
            <person name="Uchimura Y."/>
            <person name="Wyss M."/>
            <person name="Brugiroux S."/>
            <person name="Limenitakis J.P."/>
            <person name="Stecher B."/>
            <person name="McCoy K.D."/>
            <person name="Macpherson A.J."/>
        </authorList>
    </citation>
    <scope>NUCLEOTIDE SEQUENCE</scope>
    <source>
        <strain evidence="2">YL58</strain>
    </source>
</reference>
<dbReference type="InterPro" id="IPR011256">
    <property type="entry name" value="Reg_factor_effector_dom_sf"/>
</dbReference>
<dbReference type="InterPro" id="IPR029442">
    <property type="entry name" value="GyrI-like"/>
</dbReference>
<keyword evidence="3" id="KW-1185">Reference proteome</keyword>
<dbReference type="OrthoDB" id="4772335at2"/>
<organism evidence="2 3">
    <name type="scientific">Blautia pseudococcoides</name>
    <dbReference type="NCBI Taxonomy" id="1796616"/>
    <lineage>
        <taxon>Bacteria</taxon>
        <taxon>Bacillati</taxon>
        <taxon>Bacillota</taxon>
        <taxon>Clostridia</taxon>
        <taxon>Lachnospirales</taxon>
        <taxon>Lachnospiraceae</taxon>
        <taxon>Blautia</taxon>
    </lineage>
</organism>
<dbReference type="PIRSF" id="PIRSF031644">
    <property type="entry name" value="UCP031644"/>
    <property type="match status" value="1"/>
</dbReference>
<gene>
    <name evidence="2" type="ORF">A4V09_01180</name>
</gene>